<evidence type="ECO:0000313" key="3">
    <source>
        <dbReference type="EMBL" id="REC56567.1"/>
    </source>
</evidence>
<feature type="chain" id="PRO_5017600222" description="DUF6705 domain-containing protein" evidence="1">
    <location>
        <begin position="19"/>
        <end position="190"/>
    </location>
</feature>
<sequence length="190" mass="21325">MRSIILCMGIFVVFSCKAQQNPLPLNTWMENIPQGAYVKDLNNELSPYVGTYKANYKANEITLFITKEIDRPTKLMNKNFYNDVLSIRYIVKNSSGIVLQNTQSMNLNAQSNFNILSMGTMPELGQVALSYDGTNCGVGWGQINLKKLNATQISWDYYPNNTILDEATCPSGTDTTVYLPHTKGLVFTKQ</sequence>
<dbReference type="InterPro" id="IPR046551">
    <property type="entry name" value="DUF6705"/>
</dbReference>
<feature type="signal peptide" evidence="1">
    <location>
        <begin position="1"/>
        <end position="18"/>
    </location>
</feature>
<keyword evidence="1" id="KW-0732">Signal</keyword>
<name>A0A3D9BSU7_9FLAO</name>
<keyword evidence="4" id="KW-1185">Reference proteome</keyword>
<dbReference type="EMBL" id="QNVS01000005">
    <property type="protein sequence ID" value="REC56567.1"/>
    <property type="molecule type" value="Genomic_DNA"/>
</dbReference>
<evidence type="ECO:0000259" key="2">
    <source>
        <dbReference type="Pfam" id="PF20448"/>
    </source>
</evidence>
<gene>
    <name evidence="3" type="ORF">DRF62_03160</name>
</gene>
<accession>A0A3D9BSU7</accession>
<evidence type="ECO:0000256" key="1">
    <source>
        <dbReference type="SAM" id="SignalP"/>
    </source>
</evidence>
<evidence type="ECO:0000313" key="4">
    <source>
        <dbReference type="Proteomes" id="UP000256512"/>
    </source>
</evidence>
<dbReference type="AlphaFoldDB" id="A0A3D9BSU7"/>
<protein>
    <recommendedName>
        <fullName evidence="2">DUF6705 domain-containing protein</fullName>
    </recommendedName>
</protein>
<reference evidence="3 4" key="1">
    <citation type="journal article" date="2006" name="Int. J. Syst. Evol. Microbiol.">
        <title>Chryseobacterium piscium sp. nov., isolated from fish of the South Atlantic Ocean off South Africa.</title>
        <authorList>
            <person name="de Beer H."/>
            <person name="Hugo C.J."/>
            <person name="Jooste P.J."/>
            <person name="Vancanneyt M."/>
            <person name="Coenye T."/>
            <person name="Vandamme P."/>
        </authorList>
    </citation>
    <scope>NUCLEOTIDE SEQUENCE [LARGE SCALE GENOMIC DNA]</scope>
    <source>
        <strain evidence="3 4">CCUG 51923</strain>
    </source>
</reference>
<dbReference type="PROSITE" id="PS51257">
    <property type="entry name" value="PROKAR_LIPOPROTEIN"/>
    <property type="match status" value="1"/>
</dbReference>
<organism evidence="3 4">
    <name type="scientific">Chryseobacterium piscium</name>
    <dbReference type="NCBI Taxonomy" id="333702"/>
    <lineage>
        <taxon>Bacteria</taxon>
        <taxon>Pseudomonadati</taxon>
        <taxon>Bacteroidota</taxon>
        <taxon>Flavobacteriia</taxon>
        <taxon>Flavobacteriales</taxon>
        <taxon>Weeksellaceae</taxon>
        <taxon>Chryseobacterium group</taxon>
        <taxon>Chryseobacterium</taxon>
    </lineage>
</organism>
<feature type="domain" description="DUF6705" evidence="2">
    <location>
        <begin position="1"/>
        <end position="190"/>
    </location>
</feature>
<proteinExistence type="predicted"/>
<dbReference type="Pfam" id="PF20448">
    <property type="entry name" value="DUF6705"/>
    <property type="match status" value="1"/>
</dbReference>
<dbReference type="Proteomes" id="UP000256512">
    <property type="component" value="Unassembled WGS sequence"/>
</dbReference>
<comment type="caution">
    <text evidence="3">The sequence shown here is derived from an EMBL/GenBank/DDBJ whole genome shotgun (WGS) entry which is preliminary data.</text>
</comment>